<dbReference type="SMART" id="SM00322">
    <property type="entry name" value="KH"/>
    <property type="match status" value="1"/>
</dbReference>
<dbReference type="Gene3D" id="3.30.1370.10">
    <property type="entry name" value="K Homology domain, type 1"/>
    <property type="match status" value="1"/>
</dbReference>
<dbReference type="PANTHER" id="PTHR12547">
    <property type="entry name" value="CCCH ZINC FINGER/TIS11-RELATED"/>
    <property type="match status" value="1"/>
</dbReference>
<evidence type="ECO:0000256" key="6">
    <source>
        <dbReference type="PROSITE-ProRule" id="PRU00723"/>
    </source>
</evidence>
<evidence type="ECO:0000313" key="9">
    <source>
        <dbReference type="EMBL" id="WMV08071.1"/>
    </source>
</evidence>
<name>A0AAF0PNP8_SOLVR</name>
<accession>A0AAF0PNP8</accession>
<evidence type="ECO:0000256" key="1">
    <source>
        <dbReference type="ARBA" id="ARBA00022723"/>
    </source>
</evidence>
<sequence>MEFDGGRKRGRPHGPMNGNGGFKKSKQELESIPTGIGSKSKPCTKFFRHQICEKNLLVPYFGSIEEYMLDMNQVECSTITDPEPEDIKSHIQDFNLKLYKESKIWIPDFIVQDAPVFCGEEQDKMQREFEEEEVLNSVRLCAGDKASGFDGFPMCLSILLGVSEGGLPRKNSLFPIKVVNQINVFSFRPHGTNLEPLNLYQDGYFSDFMLPVDVDGCSTVNFSGCPFGEGCHFLHYVPGGLKAVTQMLGSNPALPAAPRNSIAPPSFPDGSSSPAVKTRLCTKFNTAEGCKFGDKCRFAHGDWELGRPAAPLHEESHGMFQMHGRYGSRPETNPAGLGAAASFGSSATAKISVDASLAGRIIGKGGVNSKQICRMTGAKFSIRDHESDPNLRNIELEGTIDQIEQASRMVRELIQSVTTSAGPPMKNTSSSVTSNYKTKICENFTKSSCTFGEKCHFAHGAEELRKSGIPVSKGVLDQLEKMLANFWGGGDEDKRKLHWIFFDTMCLPIQEGALGPPTTRHFQVLVKKT</sequence>
<dbReference type="AlphaFoldDB" id="A0AAF0PNP8"/>
<dbReference type="InterPro" id="IPR036855">
    <property type="entry name" value="Znf_CCCH_sf"/>
</dbReference>
<dbReference type="InterPro" id="IPR004087">
    <property type="entry name" value="KH_dom"/>
</dbReference>
<dbReference type="SUPFAM" id="SSF54791">
    <property type="entry name" value="Eukaryotic type KH-domain (KH-domain type I)"/>
    <property type="match status" value="1"/>
</dbReference>
<reference evidence="9" key="1">
    <citation type="submission" date="2023-08" db="EMBL/GenBank/DDBJ databases">
        <title>A de novo genome assembly of Solanum verrucosum Schlechtendal, a Mexican diploid species geographically isolated from the other diploid A-genome species in potato relatives.</title>
        <authorList>
            <person name="Hosaka K."/>
        </authorList>
    </citation>
    <scope>NUCLEOTIDE SEQUENCE</scope>
    <source>
        <tissue evidence="9">Young leaves</tissue>
    </source>
</reference>
<feature type="domain" description="C3H1-type" evidence="8">
    <location>
        <begin position="275"/>
        <end position="303"/>
    </location>
</feature>
<dbReference type="PROSITE" id="PS50103">
    <property type="entry name" value="ZF_C3H1"/>
    <property type="match status" value="2"/>
</dbReference>
<keyword evidence="1 6" id="KW-0479">Metal-binding</keyword>
<dbReference type="CDD" id="cd22464">
    <property type="entry name" value="KH-I_AtC3H36_like"/>
    <property type="match status" value="1"/>
</dbReference>
<dbReference type="GO" id="GO:0010468">
    <property type="term" value="P:regulation of gene expression"/>
    <property type="evidence" value="ECO:0007669"/>
    <property type="project" value="UniProtKB-ARBA"/>
</dbReference>
<organism evidence="9 10">
    <name type="scientific">Solanum verrucosum</name>
    <dbReference type="NCBI Taxonomy" id="315347"/>
    <lineage>
        <taxon>Eukaryota</taxon>
        <taxon>Viridiplantae</taxon>
        <taxon>Streptophyta</taxon>
        <taxon>Embryophyta</taxon>
        <taxon>Tracheophyta</taxon>
        <taxon>Spermatophyta</taxon>
        <taxon>Magnoliopsida</taxon>
        <taxon>eudicotyledons</taxon>
        <taxon>Gunneridae</taxon>
        <taxon>Pentapetalae</taxon>
        <taxon>asterids</taxon>
        <taxon>lamiids</taxon>
        <taxon>Solanales</taxon>
        <taxon>Solanaceae</taxon>
        <taxon>Solanoideae</taxon>
        <taxon>Solaneae</taxon>
        <taxon>Solanum</taxon>
    </lineage>
</organism>
<evidence type="ECO:0000256" key="2">
    <source>
        <dbReference type="ARBA" id="ARBA00022737"/>
    </source>
</evidence>
<evidence type="ECO:0000256" key="3">
    <source>
        <dbReference type="ARBA" id="ARBA00022771"/>
    </source>
</evidence>
<dbReference type="Proteomes" id="UP001234989">
    <property type="component" value="Chromosome 1"/>
</dbReference>
<dbReference type="EMBL" id="CP133612">
    <property type="protein sequence ID" value="WMV08071.1"/>
    <property type="molecule type" value="Genomic_DNA"/>
</dbReference>
<evidence type="ECO:0000256" key="4">
    <source>
        <dbReference type="ARBA" id="ARBA00022833"/>
    </source>
</evidence>
<evidence type="ECO:0000259" key="8">
    <source>
        <dbReference type="PROSITE" id="PS50103"/>
    </source>
</evidence>
<dbReference type="InterPro" id="IPR004088">
    <property type="entry name" value="KH_dom_type_1"/>
</dbReference>
<dbReference type="GO" id="GO:0051252">
    <property type="term" value="P:regulation of RNA metabolic process"/>
    <property type="evidence" value="ECO:0007669"/>
    <property type="project" value="UniProtKB-ARBA"/>
</dbReference>
<dbReference type="SUPFAM" id="SSF90229">
    <property type="entry name" value="CCCH zinc finger"/>
    <property type="match status" value="2"/>
</dbReference>
<dbReference type="PANTHER" id="PTHR12547:SF184">
    <property type="entry name" value="CCCH-TYPE ZN-FINGER PROTEIN"/>
    <property type="match status" value="1"/>
</dbReference>
<dbReference type="PROSITE" id="PS50084">
    <property type="entry name" value="KH_TYPE_1"/>
    <property type="match status" value="1"/>
</dbReference>
<dbReference type="GO" id="GO:0008270">
    <property type="term" value="F:zinc ion binding"/>
    <property type="evidence" value="ECO:0007669"/>
    <property type="project" value="UniProtKB-KW"/>
</dbReference>
<keyword evidence="5" id="KW-0694">RNA-binding</keyword>
<dbReference type="Gene3D" id="4.10.1000.10">
    <property type="entry name" value="Zinc finger, CCCH-type"/>
    <property type="match status" value="2"/>
</dbReference>
<dbReference type="Pfam" id="PF18044">
    <property type="entry name" value="zf-CCCH_4"/>
    <property type="match status" value="1"/>
</dbReference>
<dbReference type="FunFam" id="4.10.1000.10:FF:000003">
    <property type="entry name" value="Zinc finger CCCH domain-containing protein"/>
    <property type="match status" value="2"/>
</dbReference>
<dbReference type="InterPro" id="IPR036612">
    <property type="entry name" value="KH_dom_type_1_sf"/>
</dbReference>
<dbReference type="InterPro" id="IPR041367">
    <property type="entry name" value="Znf-CCCH_4"/>
</dbReference>
<dbReference type="InterPro" id="IPR045877">
    <property type="entry name" value="ZFP36-like"/>
</dbReference>
<keyword evidence="3 6" id="KW-0863">Zinc-finger</keyword>
<feature type="zinc finger region" description="C3H1-type" evidence="6">
    <location>
        <begin position="435"/>
        <end position="462"/>
    </location>
</feature>
<evidence type="ECO:0000256" key="5">
    <source>
        <dbReference type="PROSITE-ProRule" id="PRU00117"/>
    </source>
</evidence>
<dbReference type="SMART" id="SM00356">
    <property type="entry name" value="ZnF_C3H1"/>
    <property type="match status" value="2"/>
</dbReference>
<dbReference type="Pfam" id="PF00642">
    <property type="entry name" value="zf-CCCH"/>
    <property type="match status" value="1"/>
</dbReference>
<protein>
    <recommendedName>
        <fullName evidence="8">C3H1-type domain-containing protein</fullName>
    </recommendedName>
</protein>
<keyword evidence="2" id="KW-0677">Repeat</keyword>
<gene>
    <name evidence="9" type="ORF">MTR67_001456</name>
</gene>
<dbReference type="InterPro" id="IPR000571">
    <property type="entry name" value="Znf_CCCH"/>
</dbReference>
<dbReference type="Pfam" id="PF00013">
    <property type="entry name" value="KH_1"/>
    <property type="match status" value="1"/>
</dbReference>
<dbReference type="Pfam" id="PF14608">
    <property type="entry name" value="zf-CCCH_2"/>
    <property type="match status" value="1"/>
</dbReference>
<evidence type="ECO:0000256" key="7">
    <source>
        <dbReference type="SAM" id="MobiDB-lite"/>
    </source>
</evidence>
<feature type="region of interest" description="Disordered" evidence="7">
    <location>
        <begin position="1"/>
        <end position="25"/>
    </location>
</feature>
<dbReference type="GO" id="GO:0003729">
    <property type="term" value="F:mRNA binding"/>
    <property type="evidence" value="ECO:0007669"/>
    <property type="project" value="InterPro"/>
</dbReference>
<evidence type="ECO:0000313" key="10">
    <source>
        <dbReference type="Proteomes" id="UP001234989"/>
    </source>
</evidence>
<keyword evidence="4 6" id="KW-0862">Zinc</keyword>
<proteinExistence type="predicted"/>
<feature type="zinc finger region" description="C3H1-type" evidence="6">
    <location>
        <begin position="275"/>
        <end position="303"/>
    </location>
</feature>
<keyword evidence="10" id="KW-1185">Reference proteome</keyword>
<feature type="domain" description="C3H1-type" evidence="8">
    <location>
        <begin position="435"/>
        <end position="462"/>
    </location>
</feature>